<organism evidence="2">
    <name type="scientific">Clastoptera arizonana</name>
    <name type="common">Arizona spittle bug</name>
    <dbReference type="NCBI Taxonomy" id="38151"/>
    <lineage>
        <taxon>Eukaryota</taxon>
        <taxon>Metazoa</taxon>
        <taxon>Ecdysozoa</taxon>
        <taxon>Arthropoda</taxon>
        <taxon>Hexapoda</taxon>
        <taxon>Insecta</taxon>
        <taxon>Pterygota</taxon>
        <taxon>Neoptera</taxon>
        <taxon>Paraneoptera</taxon>
        <taxon>Hemiptera</taxon>
        <taxon>Auchenorrhyncha</taxon>
        <taxon>Cercopoidea</taxon>
        <taxon>Clastopteridae</taxon>
        <taxon>Clastoptera</taxon>
    </lineage>
</organism>
<dbReference type="EMBL" id="GEDC01025525">
    <property type="protein sequence ID" value="JAS11773.1"/>
    <property type="molecule type" value="Transcribed_RNA"/>
</dbReference>
<accession>A0A1B6CEC3</accession>
<feature type="signal peptide" evidence="1">
    <location>
        <begin position="1"/>
        <end position="19"/>
    </location>
</feature>
<keyword evidence="1" id="KW-0732">Signal</keyword>
<proteinExistence type="predicted"/>
<evidence type="ECO:0000313" key="2">
    <source>
        <dbReference type="EMBL" id="JAS11773.1"/>
    </source>
</evidence>
<sequence length="207" mass="24002">MQSFTLIIFSFCFGVFVYSDPQPGCKQIEGISKFDFNSYVGKQYKVEYAPAVKPVKGIKAITHTLIEVEKTWYVVVTINEKDGSQRSEYLRIDNHEGPEIFFTPLQDGQPTDIHRQYTVIGYKPFRYIQFYLCGQDLSEKFDIDLRFYLSFRDIKLSKREYKEILHNDKQHNFTGGIINLIKSGRQGNLLTLLDSVEKVGDDVDQIS</sequence>
<evidence type="ECO:0008006" key="3">
    <source>
        <dbReference type="Google" id="ProtNLM"/>
    </source>
</evidence>
<protein>
    <recommendedName>
        <fullName evidence="3">Lipocalin/cytosolic fatty-acid binding domain-containing protein</fullName>
    </recommendedName>
</protein>
<feature type="chain" id="PRO_5008580324" description="Lipocalin/cytosolic fatty-acid binding domain-containing protein" evidence="1">
    <location>
        <begin position="20"/>
        <end position="207"/>
    </location>
</feature>
<dbReference type="SUPFAM" id="SSF50814">
    <property type="entry name" value="Lipocalins"/>
    <property type="match status" value="1"/>
</dbReference>
<evidence type="ECO:0000256" key="1">
    <source>
        <dbReference type="SAM" id="SignalP"/>
    </source>
</evidence>
<gene>
    <name evidence="2" type="ORF">g.6706</name>
</gene>
<dbReference type="InterPro" id="IPR012674">
    <property type="entry name" value="Calycin"/>
</dbReference>
<name>A0A1B6CEC3_9HEMI</name>
<reference evidence="2" key="1">
    <citation type="submission" date="2015-12" db="EMBL/GenBank/DDBJ databases">
        <title>De novo transcriptome assembly of four potential Pierce s Disease insect vectors from Arizona vineyards.</title>
        <authorList>
            <person name="Tassone E.E."/>
        </authorList>
    </citation>
    <scope>NUCLEOTIDE SEQUENCE</scope>
</reference>
<dbReference type="AlphaFoldDB" id="A0A1B6CEC3"/>